<keyword evidence="2" id="KW-1185">Reference proteome</keyword>
<dbReference type="EMBL" id="KK112657">
    <property type="protein sequence ID" value="KFM58217.1"/>
    <property type="molecule type" value="Genomic_DNA"/>
</dbReference>
<accession>A0A087SZC8</accession>
<sequence length="52" mass="6007">MQMSQNYPSQANTVVLKNTKGKIRMRIISLPRSGIFFLQPAFRIPGDSRKHF</sequence>
<dbReference type="AlphaFoldDB" id="A0A087SZC8"/>
<proteinExistence type="predicted"/>
<evidence type="ECO:0000313" key="1">
    <source>
        <dbReference type="EMBL" id="KFM58217.1"/>
    </source>
</evidence>
<organism evidence="1 2">
    <name type="scientific">Stegodyphus mimosarum</name>
    <name type="common">African social velvet spider</name>
    <dbReference type="NCBI Taxonomy" id="407821"/>
    <lineage>
        <taxon>Eukaryota</taxon>
        <taxon>Metazoa</taxon>
        <taxon>Ecdysozoa</taxon>
        <taxon>Arthropoda</taxon>
        <taxon>Chelicerata</taxon>
        <taxon>Arachnida</taxon>
        <taxon>Araneae</taxon>
        <taxon>Araneomorphae</taxon>
        <taxon>Entelegynae</taxon>
        <taxon>Eresoidea</taxon>
        <taxon>Eresidae</taxon>
        <taxon>Stegodyphus</taxon>
    </lineage>
</organism>
<name>A0A087SZC8_STEMI</name>
<feature type="non-terminal residue" evidence="1">
    <location>
        <position position="52"/>
    </location>
</feature>
<reference evidence="1 2" key="1">
    <citation type="submission" date="2013-11" db="EMBL/GenBank/DDBJ databases">
        <title>Genome sequencing of Stegodyphus mimosarum.</title>
        <authorList>
            <person name="Bechsgaard J."/>
        </authorList>
    </citation>
    <scope>NUCLEOTIDE SEQUENCE [LARGE SCALE GENOMIC DNA]</scope>
</reference>
<gene>
    <name evidence="1" type="ORF">X975_11323</name>
</gene>
<protein>
    <submittedName>
        <fullName evidence="1">Uncharacterized protein</fullName>
    </submittedName>
</protein>
<evidence type="ECO:0000313" key="2">
    <source>
        <dbReference type="Proteomes" id="UP000054359"/>
    </source>
</evidence>
<dbReference type="Proteomes" id="UP000054359">
    <property type="component" value="Unassembled WGS sequence"/>
</dbReference>